<evidence type="ECO:0000256" key="7">
    <source>
        <dbReference type="SAM" id="MobiDB-lite"/>
    </source>
</evidence>
<evidence type="ECO:0000256" key="2">
    <source>
        <dbReference type="ARBA" id="ARBA00022670"/>
    </source>
</evidence>
<dbReference type="GO" id="GO:0006508">
    <property type="term" value="P:proteolysis"/>
    <property type="evidence" value="ECO:0007669"/>
    <property type="project" value="UniProtKB-KW"/>
</dbReference>
<comment type="function">
    <text evidence="5">Serine peptidase whose precise substrate specificity remains unclear. Does not cleave peptides after a arginine or lysine residue. Regulates trans-Golgi network morphology and sorting by regulating the membrane binding of the AP-1 complex. May play a role in the regulation of synaptic vesicle exocytosis.</text>
</comment>
<evidence type="ECO:0000259" key="8">
    <source>
        <dbReference type="Pfam" id="PF00326"/>
    </source>
</evidence>
<evidence type="ECO:0000256" key="6">
    <source>
        <dbReference type="RuleBase" id="RU368024"/>
    </source>
</evidence>
<dbReference type="PANTHER" id="PTHR11757:SF19">
    <property type="entry name" value="PROLYL ENDOPEPTIDASE-LIKE"/>
    <property type="match status" value="1"/>
</dbReference>
<dbReference type="InterPro" id="IPR029058">
    <property type="entry name" value="AB_hydrolase_fold"/>
</dbReference>
<keyword evidence="3 6" id="KW-0378">Hydrolase</keyword>
<keyword evidence="2 6" id="KW-0645">Protease</keyword>
<keyword evidence="4 6" id="KW-0720">Serine protease</keyword>
<evidence type="ECO:0000256" key="1">
    <source>
        <dbReference type="ARBA" id="ARBA00005228"/>
    </source>
</evidence>
<organism evidence="11">
    <name type="scientific">Entomoneis paludosa</name>
    <dbReference type="NCBI Taxonomy" id="265537"/>
    <lineage>
        <taxon>Eukaryota</taxon>
        <taxon>Sar</taxon>
        <taxon>Stramenopiles</taxon>
        <taxon>Ochrophyta</taxon>
        <taxon>Bacillariophyta</taxon>
        <taxon>Bacillariophyceae</taxon>
        <taxon>Bacillariophycidae</taxon>
        <taxon>Entomoneidaceae</taxon>
        <taxon>Entomoneis</taxon>
    </lineage>
</organism>
<dbReference type="GO" id="GO:0004252">
    <property type="term" value="F:serine-type endopeptidase activity"/>
    <property type="evidence" value="ECO:0007669"/>
    <property type="project" value="UniProtKB-UniRule"/>
</dbReference>
<dbReference type="SUPFAM" id="SSF50993">
    <property type="entry name" value="Peptidase/esterase 'gauge' domain"/>
    <property type="match status" value="1"/>
</dbReference>
<protein>
    <recommendedName>
        <fullName evidence="6">Prolyl endopeptidase</fullName>
        <ecNumber evidence="6">3.4.21.-</ecNumber>
    </recommendedName>
</protein>
<dbReference type="EC" id="3.4.21.-" evidence="6"/>
<evidence type="ECO:0000313" key="10">
    <source>
        <dbReference type="EMBL" id="CAD9942515.1"/>
    </source>
</evidence>
<sequence>MVYRRIMIVETMTILLLLSTSRPRAFSLMSRSHSGRAFVASASLFSDSRRTSHSRSSPFQRSPLENSCSSSSSSTTQRTMATSSTTTPAVMSPPVAQREEDRVVYAGVAPKGWDVKLPRQSATSDEALLDPPVAIPDPYGWMRDESRKQQAVLDHLNAENDYTTSLTQHLESLRGTLYEEMVASIQETDYQTPRPQGNYYYYTRTVKGESYTIYCRAPKTDDISFPVQTWDGTQESPILPGEQVILNVNELAQGQKYCSMGSVKRSPSQKLLAYSADYTGGETCLFYVKDLDTNKVLHHDPKLEISGSLAWGADDSTLFYLKLDAAHRPYQVYKRNLATSTAENGADDQLLLEELDDLYWMGIYKSLDGRYLFVEASSKETSEIHFLDLHDPNATLQCIAPRRPKVLYEVSHREGQWWISSNVGNLPNMALFVTPAVADSASQWTLVQQGDTPLFPGSYQRSLDHVTCFAKHVVASGREGGIPRVWVLSMGDDTAATSVQDFQRLTFAEDAYDVGLGGHYEYETTQLVVGYDSMVTPQQSIEIDMTDLTQRVVLKEKAVPGYDSSLYATERTTVTARDGTTEIPVTLVYRKDVMEQHVASGEPVPTHLYGAYVWDDLPNEPRKRHFALETHILDHMASTIMFPGYGSYGACMEADFRATRLALLNRGIVYVIAHIRGGGEMGRQWYEEPNGAKYLCKKNTFNDFVDVARWLVDDRKLTAPEVFSCEGRSAGGLLIGGTLCGVEPDCR</sequence>
<evidence type="ECO:0000256" key="3">
    <source>
        <dbReference type="ARBA" id="ARBA00022801"/>
    </source>
</evidence>
<feature type="region of interest" description="Disordered" evidence="7">
    <location>
        <begin position="49"/>
        <end position="97"/>
    </location>
</feature>
<comment type="similarity">
    <text evidence="1 6">Belongs to the peptidase S9A family.</text>
</comment>
<dbReference type="PRINTS" id="PR00862">
    <property type="entry name" value="PROLIGOPTASE"/>
</dbReference>
<dbReference type="SUPFAM" id="SSF53474">
    <property type="entry name" value="alpha/beta-Hydrolases"/>
    <property type="match status" value="1"/>
</dbReference>
<dbReference type="InterPro" id="IPR023302">
    <property type="entry name" value="Pept_S9A_N"/>
</dbReference>
<evidence type="ECO:0000256" key="5">
    <source>
        <dbReference type="ARBA" id="ARBA00045448"/>
    </source>
</evidence>
<dbReference type="Gene3D" id="2.130.10.120">
    <property type="entry name" value="Prolyl oligopeptidase, N-terminal domain"/>
    <property type="match status" value="1"/>
</dbReference>
<dbReference type="Pfam" id="PF00326">
    <property type="entry name" value="Peptidase_S9"/>
    <property type="match status" value="1"/>
</dbReference>
<name>A0A6U2X4P2_9STRA</name>
<dbReference type="InterPro" id="IPR002470">
    <property type="entry name" value="Peptidase_S9A"/>
</dbReference>
<feature type="compositionally biased region" description="Low complexity" evidence="7">
    <location>
        <begin position="67"/>
        <end position="87"/>
    </location>
</feature>
<dbReference type="InterPro" id="IPR051543">
    <property type="entry name" value="Serine_Peptidase_S9A"/>
</dbReference>
<feature type="domain" description="Peptidase S9 prolyl oligopeptidase catalytic" evidence="8">
    <location>
        <begin position="656"/>
        <end position="739"/>
    </location>
</feature>
<reference evidence="11" key="1">
    <citation type="submission" date="2021-01" db="EMBL/GenBank/DDBJ databases">
        <authorList>
            <person name="Corre E."/>
            <person name="Pelletier E."/>
            <person name="Niang G."/>
            <person name="Scheremetjew M."/>
            <person name="Finn R."/>
            <person name="Kale V."/>
            <person name="Holt S."/>
            <person name="Cochrane G."/>
            <person name="Meng A."/>
            <person name="Brown T."/>
            <person name="Cohen L."/>
        </authorList>
    </citation>
    <scope>NUCLEOTIDE SEQUENCE</scope>
    <source>
        <strain evidence="11">CCMP125</strain>
    </source>
</reference>
<dbReference type="EMBL" id="HBHT01002231">
    <property type="protein sequence ID" value="CAD9942521.1"/>
    <property type="molecule type" value="Transcribed_RNA"/>
</dbReference>
<dbReference type="AlphaFoldDB" id="A0A6U2X4P2"/>
<evidence type="ECO:0000259" key="9">
    <source>
        <dbReference type="Pfam" id="PF02897"/>
    </source>
</evidence>
<gene>
    <name evidence="10" type="ORF">APAL1065_LOCUS1463</name>
    <name evidence="11" type="ORF">APAL1065_LOCUS1466</name>
</gene>
<dbReference type="Gene3D" id="3.40.50.1820">
    <property type="entry name" value="alpha/beta hydrolase"/>
    <property type="match status" value="1"/>
</dbReference>
<evidence type="ECO:0000313" key="11">
    <source>
        <dbReference type="EMBL" id="CAD9942521.1"/>
    </source>
</evidence>
<dbReference type="Pfam" id="PF02897">
    <property type="entry name" value="Peptidase_S9_N"/>
    <property type="match status" value="1"/>
</dbReference>
<evidence type="ECO:0000256" key="4">
    <source>
        <dbReference type="ARBA" id="ARBA00022825"/>
    </source>
</evidence>
<dbReference type="InterPro" id="IPR001375">
    <property type="entry name" value="Peptidase_S9_cat"/>
</dbReference>
<accession>A0A6U2X4P2</accession>
<dbReference type="EMBL" id="HBHT01002228">
    <property type="protein sequence ID" value="CAD9942515.1"/>
    <property type="molecule type" value="Transcribed_RNA"/>
</dbReference>
<feature type="domain" description="Peptidase S9A N-terminal" evidence="9">
    <location>
        <begin position="131"/>
        <end position="552"/>
    </location>
</feature>
<dbReference type="PANTHER" id="PTHR11757">
    <property type="entry name" value="PROTEASE FAMILY S9A OLIGOPEPTIDASE"/>
    <property type="match status" value="1"/>
</dbReference>
<proteinExistence type="inferred from homology"/>